<proteinExistence type="predicted"/>
<dbReference type="AlphaFoldDB" id="D2PTN9"/>
<dbReference type="EMBL" id="CP001736">
    <property type="protein sequence ID" value="ADB31352.1"/>
    <property type="molecule type" value="Genomic_DNA"/>
</dbReference>
<protein>
    <submittedName>
        <fullName evidence="2">Uncharacterized protein</fullName>
    </submittedName>
</protein>
<dbReference type="HOGENOM" id="CLU_2788473_0_0_11"/>
<keyword evidence="1" id="KW-1133">Transmembrane helix</keyword>
<dbReference type="Proteomes" id="UP000007967">
    <property type="component" value="Chromosome"/>
</dbReference>
<keyword evidence="1" id="KW-0812">Transmembrane</keyword>
<accession>D2PTN9</accession>
<dbReference type="KEGG" id="kfl:Kfla_2276"/>
<sequence>MAAAAIIGMAACWLTGIALALHSLGAPTETGTRAAVLGFYLPLIPAVVAAGLRAAGHPFCLCWVPAPT</sequence>
<feature type="transmembrane region" description="Helical" evidence="1">
    <location>
        <begin position="35"/>
        <end position="55"/>
    </location>
</feature>
<gene>
    <name evidence="2" type="ordered locus">Kfla_2276</name>
</gene>
<reference evidence="3" key="1">
    <citation type="submission" date="2009-09" db="EMBL/GenBank/DDBJ databases">
        <title>The complete genome of Kribbella flavida DSM 17836.</title>
        <authorList>
            <consortium name="US DOE Joint Genome Institute (JGI-PGF)"/>
            <person name="Lucas S."/>
            <person name="Copeland A."/>
            <person name="Lapidus A."/>
            <person name="Glavina del Rio T."/>
            <person name="Dalin E."/>
            <person name="Tice H."/>
            <person name="Bruce D."/>
            <person name="Goodwin L."/>
            <person name="Pitluck S."/>
            <person name="Kyrpides N."/>
            <person name="Mavromatis K."/>
            <person name="Ivanova N."/>
            <person name="Saunders E."/>
            <person name="Brettin T."/>
            <person name="Detter J.C."/>
            <person name="Han C."/>
            <person name="Larimer F."/>
            <person name="Land M."/>
            <person name="Hauser L."/>
            <person name="Markowitz V."/>
            <person name="Cheng J.-F."/>
            <person name="Hugenholtz P."/>
            <person name="Woyke T."/>
            <person name="Wu D."/>
            <person name="Pukall R."/>
            <person name="Klenk H.-P."/>
            <person name="Eisen J.A."/>
        </authorList>
    </citation>
    <scope>NUCLEOTIDE SEQUENCE [LARGE SCALE GENOMIC DNA]</scope>
    <source>
        <strain evidence="3">DSM 17836 / JCM 10339 / NBRC 14399</strain>
    </source>
</reference>
<keyword evidence="1" id="KW-0472">Membrane</keyword>
<keyword evidence="3" id="KW-1185">Reference proteome</keyword>
<name>D2PTN9_KRIFD</name>
<evidence type="ECO:0000313" key="2">
    <source>
        <dbReference type="EMBL" id="ADB31352.1"/>
    </source>
</evidence>
<evidence type="ECO:0000313" key="3">
    <source>
        <dbReference type="Proteomes" id="UP000007967"/>
    </source>
</evidence>
<organism evidence="2 3">
    <name type="scientific">Kribbella flavida (strain DSM 17836 / JCM 10339 / NBRC 14399)</name>
    <dbReference type="NCBI Taxonomy" id="479435"/>
    <lineage>
        <taxon>Bacteria</taxon>
        <taxon>Bacillati</taxon>
        <taxon>Actinomycetota</taxon>
        <taxon>Actinomycetes</taxon>
        <taxon>Propionibacteriales</taxon>
        <taxon>Kribbellaceae</taxon>
        <taxon>Kribbella</taxon>
    </lineage>
</organism>
<reference evidence="2 3" key="2">
    <citation type="journal article" date="2010" name="Stand. Genomic Sci.">
        <title>Complete genome sequence of Kribbella flavida type strain (IFO 14399).</title>
        <authorList>
            <person name="Pukall R."/>
            <person name="Lapidus A."/>
            <person name="Glavina Del Rio T."/>
            <person name="Copeland A."/>
            <person name="Tice H."/>
            <person name="Cheng J.-F."/>
            <person name="Lucas S."/>
            <person name="Chen F."/>
            <person name="Nolan M."/>
            <person name="LaButti K."/>
            <person name="Pati A."/>
            <person name="Ivanova N."/>
            <person name="Mavrommatis K."/>
            <person name="Mikhailova N."/>
            <person name="Pitluck S."/>
            <person name="Bruce D."/>
            <person name="Goodwin L."/>
            <person name="Land M."/>
            <person name="Hauser L."/>
            <person name="Chang Y.-J."/>
            <person name="Jeffries C.D."/>
            <person name="Chen A."/>
            <person name="Palaniappan K."/>
            <person name="Chain P."/>
            <person name="Rohde M."/>
            <person name="Goeker M."/>
            <person name="Bristow J."/>
            <person name="Eisen J.A."/>
            <person name="Markowitz V."/>
            <person name="Hugenholtz P."/>
            <person name="Kyrpides N.C."/>
            <person name="Klenk H.-P."/>
            <person name="Brettin T."/>
        </authorList>
    </citation>
    <scope>NUCLEOTIDE SEQUENCE [LARGE SCALE GENOMIC DNA]</scope>
    <source>
        <strain evidence="3">DSM 17836 / JCM 10339 / NBRC 14399</strain>
    </source>
</reference>
<evidence type="ECO:0000256" key="1">
    <source>
        <dbReference type="SAM" id="Phobius"/>
    </source>
</evidence>